<dbReference type="InterPro" id="IPR011009">
    <property type="entry name" value="Kinase-like_dom_sf"/>
</dbReference>
<dbReference type="Proteomes" id="UP000008076">
    <property type="component" value="Unassembled WGS sequence"/>
</dbReference>
<evidence type="ECO:0000259" key="10">
    <source>
        <dbReference type="PROSITE" id="PS50011"/>
    </source>
</evidence>
<reference evidence="12" key="1">
    <citation type="submission" date="2007-12" db="EMBL/GenBank/DDBJ databases">
        <title>Annotation of Entamoeba dispar SAW760.</title>
        <authorList>
            <person name="Lorenzi H."/>
            <person name="Inman J."/>
            <person name="Schobel S."/>
            <person name="Amedeo P."/>
            <person name="Caler E."/>
        </authorList>
    </citation>
    <scope>NUCLEOTIDE SEQUENCE [LARGE SCALE GENOMIC DNA]</scope>
    <source>
        <strain evidence="12">ATCC PRA-260 / SAW760</strain>
    </source>
</reference>
<keyword evidence="3 6" id="KW-0547">Nucleotide-binding</keyword>
<sequence length="898" mass="103473">MKNIVLISLYVFICYGKLVQVNLEKGDETLDGYIAYIGYNEISEQRHNLPVYWNRRNPTEIHWDSTLSTIQNRTTTLRIKTIPKRPQIVDMRETIWLLHDRELYLYSLVSETPTIYLNSTYSGQFDEYAPLVFQHFEKDSVQTDTLLTCLNGKLVGIKVETLTPKITTEYDCGEYISAGSQMIVVKKGQSIKLYQFDASQDEYYIWGKINYYKDILINGVDTSETFQYDAIRINRYNIIYCIVSDKNKIVSFDPNSKYSKEEILSNVPFYSDNVTEYIQPLNQQPFDNIGSYGQIIVVGTPGYSINNKTHCGGAYVFFDNYFDYGYVPRFVEIMKIHGNYEYQYFGYSVCSSKNSIWAGGLNNIPNNFNYPTISISMKKYNKEYCSESNCQCRSNMSFINEKCNSEETNNNINKITITLIVILLVLIIFIVLIIIIVIIVIVIPKKKKSTKFRIKNFNHDFTSFENFPISFSDTHFDFGFSNKPAPVREEFIQEISIANKTKKKQYFIFNPNEIQSYKYNINFEPKCIKLQPGFGQSVIIKFEFLCTTKVNDIIDVVACEGDEIIIGKEVHAALTIECESCNSIQLDYQEFEKERVIGEGSFGIVYVGKYRGTQVAIKETKNFSWPQDIIEAFQKEVLMMDKMRCPYIINFVGAVDTPDHYSIITEYAQFGSLKDVYQKNEFNDLLAYKMLNDVAKGMTFLHSSSIIHRDLKPDNILVISMSKDETVNAKLSDFGTTRNISSSSASDSMTKGIGTPLYMAPEILLNRPYSLPIDVYAFAIVSYEVFLRKIPYGNGCFVHSWDVSDFVSQGQRLDFPKTFPPGICELIKKCWAHDPKQRPVFSEIDRITSKLFKETYKSYEEEKALRKTNLSIQIKPQTQQPCNKSSSQLGVEIEMNNE</sequence>
<dbReference type="SUPFAM" id="SSF56112">
    <property type="entry name" value="Protein kinase-like (PK-like)"/>
    <property type="match status" value="1"/>
</dbReference>
<dbReference type="SMART" id="SM00220">
    <property type="entry name" value="S_TKc"/>
    <property type="match status" value="1"/>
</dbReference>
<feature type="domain" description="Protein kinase" evidence="10">
    <location>
        <begin position="591"/>
        <end position="852"/>
    </location>
</feature>
<dbReference type="PRINTS" id="PR00109">
    <property type="entry name" value="TYRKINASE"/>
</dbReference>
<evidence type="ECO:0000313" key="12">
    <source>
        <dbReference type="Proteomes" id="UP000008076"/>
    </source>
</evidence>
<dbReference type="AlphaFoldDB" id="B0EVA7"/>
<keyword evidence="2 11" id="KW-0808">Transferase</keyword>
<dbReference type="RefSeq" id="XP_001741983.1">
    <property type="nucleotide sequence ID" value="XM_001741931.1"/>
</dbReference>
<gene>
    <name evidence="11" type="ORF">EDI_289530</name>
</gene>
<dbReference type="InterPro" id="IPR001245">
    <property type="entry name" value="Ser-Thr/Tyr_kinase_cat_dom"/>
</dbReference>
<dbReference type="PANTHER" id="PTHR45756">
    <property type="entry name" value="PALMITOYLTRANSFERASE"/>
    <property type="match status" value="1"/>
</dbReference>
<evidence type="ECO:0000313" key="11">
    <source>
        <dbReference type="EMBL" id="EDR21519.1"/>
    </source>
</evidence>
<organism evidence="12">
    <name type="scientific">Entamoeba dispar (strain ATCC PRA-260 / SAW760)</name>
    <dbReference type="NCBI Taxonomy" id="370354"/>
    <lineage>
        <taxon>Eukaryota</taxon>
        <taxon>Amoebozoa</taxon>
        <taxon>Evosea</taxon>
        <taxon>Archamoebae</taxon>
        <taxon>Mastigamoebida</taxon>
        <taxon>Entamoebidae</taxon>
        <taxon>Entamoeba</taxon>
    </lineage>
</organism>
<dbReference type="PROSITE" id="PS00107">
    <property type="entry name" value="PROTEIN_KINASE_ATP"/>
    <property type="match status" value="1"/>
</dbReference>
<keyword evidence="1" id="KW-0723">Serine/threonine-protein kinase</keyword>
<dbReference type="OMA" id="QKNEFND"/>
<accession>B0EVA7</accession>
<dbReference type="InterPro" id="IPR053215">
    <property type="entry name" value="TKL_Ser/Thr_kinase"/>
</dbReference>
<evidence type="ECO:0000256" key="8">
    <source>
        <dbReference type="SAM" id="Phobius"/>
    </source>
</evidence>
<dbReference type="EC" id="2.7.10.2" evidence="11"/>
<keyword evidence="4 11" id="KW-0418">Kinase</keyword>
<dbReference type="Gene3D" id="1.10.510.10">
    <property type="entry name" value="Transferase(Phosphotransferase) domain 1"/>
    <property type="match status" value="1"/>
</dbReference>
<dbReference type="PROSITE" id="PS50011">
    <property type="entry name" value="PROTEIN_KINASE_DOM"/>
    <property type="match status" value="1"/>
</dbReference>
<feature type="signal peptide" evidence="9">
    <location>
        <begin position="1"/>
        <end position="16"/>
    </location>
</feature>
<dbReference type="InterPro" id="IPR000719">
    <property type="entry name" value="Prot_kinase_dom"/>
</dbReference>
<dbReference type="KEGG" id="edi:EDI_289530"/>
<feature type="region of interest" description="Disordered" evidence="7">
    <location>
        <begin position="876"/>
        <end position="898"/>
    </location>
</feature>
<dbReference type="GeneID" id="5886865"/>
<keyword evidence="9" id="KW-0732">Signal</keyword>
<dbReference type="Pfam" id="PF07714">
    <property type="entry name" value="PK_Tyr_Ser-Thr"/>
    <property type="match status" value="1"/>
</dbReference>
<dbReference type="PROSITE" id="PS00108">
    <property type="entry name" value="PROTEIN_KINASE_ST"/>
    <property type="match status" value="1"/>
</dbReference>
<dbReference type="GO" id="GO:0005524">
    <property type="term" value="F:ATP binding"/>
    <property type="evidence" value="ECO:0007669"/>
    <property type="project" value="UniProtKB-UniRule"/>
</dbReference>
<name>B0EVA7_ENTDS</name>
<dbReference type="EMBL" id="DS551057">
    <property type="protein sequence ID" value="EDR21519.1"/>
    <property type="molecule type" value="Genomic_DNA"/>
</dbReference>
<evidence type="ECO:0000256" key="4">
    <source>
        <dbReference type="ARBA" id="ARBA00022777"/>
    </source>
</evidence>
<keyword evidence="8" id="KW-0472">Membrane</keyword>
<dbReference type="InterPro" id="IPR017441">
    <property type="entry name" value="Protein_kinase_ATP_BS"/>
</dbReference>
<dbReference type="PANTHER" id="PTHR45756:SF1">
    <property type="entry name" value="PROTEIN KINASE DOMAIN CONTAINING PROTEIN"/>
    <property type="match status" value="1"/>
</dbReference>
<keyword evidence="5 6" id="KW-0067">ATP-binding</keyword>
<protein>
    <submittedName>
        <fullName evidence="11">Serine-threonine protein kinase, putative</fullName>
        <ecNumber evidence="11">2.7.10.2</ecNumber>
    </submittedName>
</protein>
<dbReference type="VEuPathDB" id="AmoebaDB:EDI_289530"/>
<dbReference type="GO" id="GO:0004715">
    <property type="term" value="F:non-membrane spanning protein tyrosine kinase activity"/>
    <property type="evidence" value="ECO:0007669"/>
    <property type="project" value="UniProtKB-EC"/>
</dbReference>
<keyword evidence="12" id="KW-1185">Reference proteome</keyword>
<keyword evidence="8" id="KW-1133">Transmembrane helix</keyword>
<feature type="chain" id="PRO_5002747954" evidence="9">
    <location>
        <begin position="17"/>
        <end position="898"/>
    </location>
</feature>
<dbReference type="OrthoDB" id="4062651at2759"/>
<proteinExistence type="predicted"/>
<evidence type="ECO:0000256" key="6">
    <source>
        <dbReference type="PROSITE-ProRule" id="PRU10141"/>
    </source>
</evidence>
<dbReference type="InterPro" id="IPR008271">
    <property type="entry name" value="Ser/Thr_kinase_AS"/>
</dbReference>
<evidence type="ECO:0000256" key="3">
    <source>
        <dbReference type="ARBA" id="ARBA00022741"/>
    </source>
</evidence>
<evidence type="ECO:0000256" key="5">
    <source>
        <dbReference type="ARBA" id="ARBA00022840"/>
    </source>
</evidence>
<dbReference type="GO" id="GO:0004674">
    <property type="term" value="F:protein serine/threonine kinase activity"/>
    <property type="evidence" value="ECO:0007669"/>
    <property type="project" value="UniProtKB-KW"/>
</dbReference>
<dbReference type="eggNOG" id="KOG0192">
    <property type="taxonomic scope" value="Eukaryota"/>
</dbReference>
<keyword evidence="8" id="KW-0812">Transmembrane</keyword>
<feature type="compositionally biased region" description="Polar residues" evidence="7">
    <location>
        <begin position="876"/>
        <end position="889"/>
    </location>
</feature>
<evidence type="ECO:0000256" key="9">
    <source>
        <dbReference type="SAM" id="SignalP"/>
    </source>
</evidence>
<evidence type="ECO:0000256" key="7">
    <source>
        <dbReference type="SAM" id="MobiDB-lite"/>
    </source>
</evidence>
<dbReference type="CDD" id="cd13999">
    <property type="entry name" value="STKc_MAP3K-like"/>
    <property type="match status" value="1"/>
</dbReference>
<evidence type="ECO:0000256" key="2">
    <source>
        <dbReference type="ARBA" id="ARBA00022679"/>
    </source>
</evidence>
<evidence type="ECO:0000256" key="1">
    <source>
        <dbReference type="ARBA" id="ARBA00022527"/>
    </source>
</evidence>
<feature type="binding site" evidence="6">
    <location>
        <position position="618"/>
    </location>
    <ligand>
        <name>ATP</name>
        <dbReference type="ChEBI" id="CHEBI:30616"/>
    </ligand>
</feature>
<feature type="transmembrane region" description="Helical" evidence="8">
    <location>
        <begin position="417"/>
        <end position="443"/>
    </location>
</feature>
<dbReference type="FunFam" id="3.30.200.20:FF:000180">
    <property type="entry name" value="serine/threonine-protein kinase STY46-like"/>
    <property type="match status" value="1"/>
</dbReference>